<proteinExistence type="predicted"/>
<keyword evidence="3" id="KW-1185">Reference proteome</keyword>
<feature type="transmembrane region" description="Helical" evidence="1">
    <location>
        <begin position="217"/>
        <end position="238"/>
    </location>
</feature>
<feature type="transmembrane region" description="Helical" evidence="1">
    <location>
        <begin position="53"/>
        <end position="76"/>
    </location>
</feature>
<organism evidence="2 3">
    <name type="scientific">Georgenia alba</name>
    <dbReference type="NCBI Taxonomy" id="2233858"/>
    <lineage>
        <taxon>Bacteria</taxon>
        <taxon>Bacillati</taxon>
        <taxon>Actinomycetota</taxon>
        <taxon>Actinomycetes</taxon>
        <taxon>Micrococcales</taxon>
        <taxon>Bogoriellaceae</taxon>
        <taxon>Georgenia</taxon>
    </lineage>
</organism>
<feature type="transmembrane region" description="Helical" evidence="1">
    <location>
        <begin position="109"/>
        <end position="130"/>
    </location>
</feature>
<feature type="transmembrane region" description="Helical" evidence="1">
    <location>
        <begin position="137"/>
        <end position="160"/>
    </location>
</feature>
<dbReference type="EMBL" id="JBHTCQ010000004">
    <property type="protein sequence ID" value="MFC7406689.1"/>
    <property type="molecule type" value="Genomic_DNA"/>
</dbReference>
<evidence type="ECO:0000313" key="3">
    <source>
        <dbReference type="Proteomes" id="UP001596455"/>
    </source>
</evidence>
<name>A0ABW2QB54_9MICO</name>
<feature type="transmembrane region" description="Helical" evidence="1">
    <location>
        <begin position="24"/>
        <end position="41"/>
    </location>
</feature>
<dbReference type="Proteomes" id="UP001596455">
    <property type="component" value="Unassembled WGS sequence"/>
</dbReference>
<sequence>MPSRRTTREPGRLMRWLAHDGRRYYATVTVPGAPYVVIAVWMGMSGTLDTRALLLTAMGFWIVWSLLHVAVTYAVFGRRAPEQHSDLVRSSVRRRRALWERVLGLDEGAASFGTQMSVLMLGLMVVVLVTPDLRTDLAVVALAAGTVAACWFMTIVSYAVEYARADHRQRGLEFPGTEPPRFGDYLYFAITVQASFATSDVTVVSTPMRRITATHTIIAFGFNSVILALLITLLTVTVQ</sequence>
<keyword evidence="1" id="KW-1133">Transmembrane helix</keyword>
<keyword evidence="1" id="KW-0472">Membrane</keyword>
<evidence type="ECO:0000313" key="2">
    <source>
        <dbReference type="EMBL" id="MFC7406689.1"/>
    </source>
</evidence>
<evidence type="ECO:0000256" key="1">
    <source>
        <dbReference type="SAM" id="Phobius"/>
    </source>
</evidence>
<dbReference type="RefSeq" id="WP_382396223.1">
    <property type="nucleotide sequence ID" value="NZ_JBHTCQ010000004.1"/>
</dbReference>
<accession>A0ABW2QB54</accession>
<dbReference type="InterPro" id="IPR009781">
    <property type="entry name" value="DUF1345"/>
</dbReference>
<comment type="caution">
    <text evidence="2">The sequence shown here is derived from an EMBL/GenBank/DDBJ whole genome shotgun (WGS) entry which is preliminary data.</text>
</comment>
<keyword evidence="1" id="KW-0812">Transmembrane</keyword>
<protein>
    <submittedName>
        <fullName evidence="2">DUF1345 domain-containing protein</fullName>
    </submittedName>
</protein>
<dbReference type="Pfam" id="PF07077">
    <property type="entry name" value="DUF1345"/>
    <property type="match status" value="1"/>
</dbReference>
<reference evidence="3" key="1">
    <citation type="journal article" date="2019" name="Int. J. Syst. Evol. Microbiol.">
        <title>The Global Catalogue of Microorganisms (GCM) 10K type strain sequencing project: providing services to taxonomists for standard genome sequencing and annotation.</title>
        <authorList>
            <consortium name="The Broad Institute Genomics Platform"/>
            <consortium name="The Broad Institute Genome Sequencing Center for Infectious Disease"/>
            <person name="Wu L."/>
            <person name="Ma J."/>
        </authorList>
    </citation>
    <scope>NUCLEOTIDE SEQUENCE [LARGE SCALE GENOMIC DNA]</scope>
    <source>
        <strain evidence="3">JCM 1490</strain>
    </source>
</reference>
<gene>
    <name evidence="2" type="ORF">ACFQQL_16335</name>
</gene>